<evidence type="ECO:0000313" key="1">
    <source>
        <dbReference type="EMBL" id="GBP69789.1"/>
    </source>
</evidence>
<proteinExistence type="predicted"/>
<evidence type="ECO:0000313" key="2">
    <source>
        <dbReference type="Proteomes" id="UP000299102"/>
    </source>
</evidence>
<dbReference type="AlphaFoldDB" id="A0A4C1Y5G5"/>
<accession>A0A4C1Y5G5</accession>
<sequence>MILLTHRKKFVLRGDCEGNPKFGFTRRLLRLYIYRNLTQEAGNALVTLESGVFMDGSDHLLFGDSHALFTVI</sequence>
<protein>
    <submittedName>
        <fullName evidence="1">Uncharacterized protein</fullName>
    </submittedName>
</protein>
<name>A0A4C1Y5G5_EUMVA</name>
<organism evidence="1 2">
    <name type="scientific">Eumeta variegata</name>
    <name type="common">Bagworm moth</name>
    <name type="synonym">Eumeta japonica</name>
    <dbReference type="NCBI Taxonomy" id="151549"/>
    <lineage>
        <taxon>Eukaryota</taxon>
        <taxon>Metazoa</taxon>
        <taxon>Ecdysozoa</taxon>
        <taxon>Arthropoda</taxon>
        <taxon>Hexapoda</taxon>
        <taxon>Insecta</taxon>
        <taxon>Pterygota</taxon>
        <taxon>Neoptera</taxon>
        <taxon>Endopterygota</taxon>
        <taxon>Lepidoptera</taxon>
        <taxon>Glossata</taxon>
        <taxon>Ditrysia</taxon>
        <taxon>Tineoidea</taxon>
        <taxon>Psychidae</taxon>
        <taxon>Oiketicinae</taxon>
        <taxon>Eumeta</taxon>
    </lineage>
</organism>
<dbReference type="EMBL" id="BGZK01001053">
    <property type="protein sequence ID" value="GBP69789.1"/>
    <property type="molecule type" value="Genomic_DNA"/>
</dbReference>
<comment type="caution">
    <text evidence="1">The sequence shown here is derived from an EMBL/GenBank/DDBJ whole genome shotgun (WGS) entry which is preliminary data.</text>
</comment>
<gene>
    <name evidence="1" type="ORF">EVAR_51952_1</name>
</gene>
<reference evidence="1 2" key="1">
    <citation type="journal article" date="2019" name="Commun. Biol.">
        <title>The bagworm genome reveals a unique fibroin gene that provides high tensile strength.</title>
        <authorList>
            <person name="Kono N."/>
            <person name="Nakamura H."/>
            <person name="Ohtoshi R."/>
            <person name="Tomita M."/>
            <person name="Numata K."/>
            <person name="Arakawa K."/>
        </authorList>
    </citation>
    <scope>NUCLEOTIDE SEQUENCE [LARGE SCALE GENOMIC DNA]</scope>
</reference>
<keyword evidence="2" id="KW-1185">Reference proteome</keyword>
<dbReference type="Proteomes" id="UP000299102">
    <property type="component" value="Unassembled WGS sequence"/>
</dbReference>